<feature type="domain" description="TNase-like" evidence="3">
    <location>
        <begin position="60"/>
        <end position="181"/>
    </location>
</feature>
<keyword evidence="2" id="KW-0472">Membrane</keyword>
<evidence type="ECO:0000259" key="4">
    <source>
        <dbReference type="SMART" id="SM00894"/>
    </source>
</evidence>
<proteinExistence type="predicted"/>
<feature type="transmembrane region" description="Helical" evidence="2">
    <location>
        <begin position="12"/>
        <end position="33"/>
    </location>
</feature>
<dbReference type="Pfam" id="PF00565">
    <property type="entry name" value="SNase"/>
    <property type="match status" value="1"/>
</dbReference>
<evidence type="ECO:0000313" key="5">
    <source>
        <dbReference type="EMBL" id="NYI88266.1"/>
    </source>
</evidence>
<keyword evidence="5" id="KW-0540">Nuclease</keyword>
<feature type="region of interest" description="Disordered" evidence="1">
    <location>
        <begin position="182"/>
        <end position="267"/>
    </location>
</feature>
<dbReference type="AlphaFoldDB" id="A0A853B0L8"/>
<reference evidence="5 6" key="1">
    <citation type="submission" date="2020-07" db="EMBL/GenBank/DDBJ databases">
        <title>Sequencing the genomes of 1000 actinobacteria strains.</title>
        <authorList>
            <person name="Klenk H.-P."/>
        </authorList>
    </citation>
    <scope>NUCLEOTIDE SEQUENCE [LARGE SCALE GENOMIC DNA]</scope>
    <source>
        <strain evidence="5 6">DSM 104006</strain>
    </source>
</reference>
<dbReference type="SMART" id="SM00318">
    <property type="entry name" value="SNc"/>
    <property type="match status" value="1"/>
</dbReference>
<dbReference type="GO" id="GO:0004519">
    <property type="term" value="F:endonuclease activity"/>
    <property type="evidence" value="ECO:0007669"/>
    <property type="project" value="UniProtKB-KW"/>
</dbReference>
<evidence type="ECO:0000256" key="1">
    <source>
        <dbReference type="SAM" id="MobiDB-lite"/>
    </source>
</evidence>
<dbReference type="SMART" id="SM00894">
    <property type="entry name" value="Excalibur"/>
    <property type="match status" value="1"/>
</dbReference>
<dbReference type="EMBL" id="JACCFK010000001">
    <property type="protein sequence ID" value="NYI88266.1"/>
    <property type="molecule type" value="Genomic_DNA"/>
</dbReference>
<name>A0A853B0L8_9PSEU</name>
<accession>A0A853B0L8</accession>
<feature type="compositionally biased region" description="Basic and acidic residues" evidence="1">
    <location>
        <begin position="247"/>
        <end position="267"/>
    </location>
</feature>
<dbReference type="RefSeq" id="WP_179772533.1">
    <property type="nucleotide sequence ID" value="NZ_JACCFK010000001.1"/>
</dbReference>
<organism evidence="5 6">
    <name type="scientific">Amycolatopsis endophytica</name>
    <dbReference type="NCBI Taxonomy" id="860233"/>
    <lineage>
        <taxon>Bacteria</taxon>
        <taxon>Bacillati</taxon>
        <taxon>Actinomycetota</taxon>
        <taxon>Actinomycetes</taxon>
        <taxon>Pseudonocardiales</taxon>
        <taxon>Pseudonocardiaceae</taxon>
        <taxon>Amycolatopsis</taxon>
    </lineage>
</organism>
<feature type="compositionally biased region" description="Low complexity" evidence="1">
    <location>
        <begin position="207"/>
        <end position="219"/>
    </location>
</feature>
<dbReference type="InterPro" id="IPR008613">
    <property type="entry name" value="Excalibur_Ca-bd_domain"/>
</dbReference>
<feature type="compositionally biased region" description="Pro residues" evidence="1">
    <location>
        <begin position="188"/>
        <end position="206"/>
    </location>
</feature>
<evidence type="ECO:0000256" key="2">
    <source>
        <dbReference type="SAM" id="Phobius"/>
    </source>
</evidence>
<keyword evidence="2" id="KW-0812">Transmembrane</keyword>
<comment type="caution">
    <text evidence="5">The sequence shown here is derived from an EMBL/GenBank/DDBJ whole genome shotgun (WGS) entry which is preliminary data.</text>
</comment>
<keyword evidence="2" id="KW-1133">Transmembrane helix</keyword>
<dbReference type="Pfam" id="PF05901">
    <property type="entry name" value="Excalibur"/>
    <property type="match status" value="1"/>
</dbReference>
<sequence>MPDASAAPQRRVPTWIKVALAVFAVLFVLGALFGRSSEKPVAQPQPAPPATTAAATTTPADPVYRVARVDGDVVVLSDTAGISKTVYVPGIQLATDCYGTETATWAANFLTGHEVTLQSVAEQTGRTLAHVVLTDGTDYAVAALQGGYARFAAGTVTDAYAASLRTAEGAASAAKAGLWGPPCNGSPTTPPVAPPPVTVAPPPASTPKPVTTKPATTQPTEDEDTGTTSAYYPNCAAAKAAGAAPLHRGDPGYRSGLDRDNDGVACE</sequence>
<dbReference type="Gene3D" id="2.40.50.90">
    <property type="match status" value="1"/>
</dbReference>
<evidence type="ECO:0000259" key="3">
    <source>
        <dbReference type="SMART" id="SM00318"/>
    </source>
</evidence>
<evidence type="ECO:0000313" key="6">
    <source>
        <dbReference type="Proteomes" id="UP000549616"/>
    </source>
</evidence>
<dbReference type="InterPro" id="IPR035437">
    <property type="entry name" value="SNase_OB-fold_sf"/>
</dbReference>
<feature type="domain" description="Excalibur calcium-binding" evidence="4">
    <location>
        <begin position="231"/>
        <end position="267"/>
    </location>
</feature>
<protein>
    <submittedName>
        <fullName evidence="5">Endonuclease YncB(Thermonuclease family)</fullName>
    </submittedName>
</protein>
<keyword evidence="5" id="KW-0378">Hydrolase</keyword>
<keyword evidence="6" id="KW-1185">Reference proteome</keyword>
<gene>
    <name evidence="5" type="ORF">HNR02_001589</name>
</gene>
<keyword evidence="5" id="KW-0255">Endonuclease</keyword>
<dbReference type="InterPro" id="IPR016071">
    <property type="entry name" value="Staphylococal_nuclease_OB-fold"/>
</dbReference>
<dbReference type="Proteomes" id="UP000549616">
    <property type="component" value="Unassembled WGS sequence"/>
</dbReference>
<dbReference type="SUPFAM" id="SSF50199">
    <property type="entry name" value="Staphylococcal nuclease"/>
    <property type="match status" value="1"/>
</dbReference>